<proteinExistence type="predicted"/>
<gene>
    <name evidence="1" type="ORF">EHI8A_177770</name>
</gene>
<dbReference type="EMBL" id="KB610106">
    <property type="protein sequence ID" value="EMH77181.1"/>
    <property type="molecule type" value="Genomic_DNA"/>
</dbReference>
<sequence>MSDRSALVTVKWDLPAHNDSSIVINPYLDDLIQTLEQKYGNTLDDEISSILKHENLDDFYVDTPVNPNKVLIDQQTFYTPTL</sequence>
<dbReference type="Proteomes" id="UP000030781">
    <property type="component" value="Unassembled WGS sequence"/>
</dbReference>
<protein>
    <submittedName>
        <fullName evidence="1">Uncharacterized protein</fullName>
    </submittedName>
</protein>
<accession>M3URB4</accession>
<organism evidence="1 2">
    <name type="scientific">Entamoeba histolytica HM-1:IMSS-B</name>
    <dbReference type="NCBI Taxonomy" id="885319"/>
    <lineage>
        <taxon>Eukaryota</taxon>
        <taxon>Amoebozoa</taxon>
        <taxon>Evosea</taxon>
        <taxon>Archamoebae</taxon>
        <taxon>Mastigamoebida</taxon>
        <taxon>Entamoebidae</taxon>
        <taxon>Entamoeba</taxon>
    </lineage>
</organism>
<reference evidence="1 2" key="1">
    <citation type="submission" date="2013-01" db="EMBL/GenBank/DDBJ databases">
        <authorList>
            <person name="Hannick L."/>
            <person name="Zafar N."/>
            <person name="Lorenzi H."/>
            <person name="Ali I.A."/>
            <person name="Petri W.P."/>
            <person name="Caler E."/>
        </authorList>
    </citation>
    <scope>NUCLEOTIDE SEQUENCE [LARGE SCALE GENOMIC DNA]</scope>
    <source>
        <strain evidence="2">HM3:IMSS-B</strain>
    </source>
</reference>
<dbReference type="VEuPathDB" id="AmoebaDB:EHI8A_177770"/>
<dbReference type="AlphaFoldDB" id="M3URB4"/>
<evidence type="ECO:0000313" key="2">
    <source>
        <dbReference type="Proteomes" id="UP000030781"/>
    </source>
</evidence>
<name>M3URB4_ENTH1</name>
<evidence type="ECO:0000313" key="1">
    <source>
        <dbReference type="EMBL" id="EMH77181.1"/>
    </source>
</evidence>